<dbReference type="InterPro" id="IPR046945">
    <property type="entry name" value="RHMD-like"/>
</dbReference>
<comment type="catalytic activity">
    <reaction evidence="1">
        <text>L-fuconate = 2-dehydro-3-deoxy-L-fuconate + H2O</text>
        <dbReference type="Rhea" id="RHEA:22772"/>
        <dbReference type="ChEBI" id="CHEBI:15377"/>
        <dbReference type="ChEBI" id="CHEBI:21291"/>
        <dbReference type="ChEBI" id="CHEBI:37448"/>
        <dbReference type="EC" id="4.2.1.68"/>
    </reaction>
</comment>
<dbReference type="Proteomes" id="UP000275408">
    <property type="component" value="Unassembled WGS sequence"/>
</dbReference>
<comment type="caution">
    <text evidence="11">The sequence shown here is derived from an EMBL/GenBank/DDBJ whole genome shotgun (WGS) entry which is preliminary data.</text>
</comment>
<proteinExistence type="inferred from homology"/>
<keyword evidence="4" id="KW-0479">Metal-binding</keyword>
<accession>A0A3M6U002</accession>
<dbReference type="EMBL" id="RCHS01002511">
    <property type="protein sequence ID" value="RMX47005.1"/>
    <property type="molecule type" value="Genomic_DNA"/>
</dbReference>
<evidence type="ECO:0000256" key="9">
    <source>
        <dbReference type="ARBA" id="ARBA00078003"/>
    </source>
</evidence>
<gene>
    <name evidence="11" type="ORF">pdam_00009615</name>
</gene>
<dbReference type="PANTHER" id="PTHR13794">
    <property type="entry name" value="ENOLASE SUPERFAMILY, MANDELATE RACEMASE"/>
    <property type="match status" value="1"/>
</dbReference>
<evidence type="ECO:0000256" key="7">
    <source>
        <dbReference type="ARBA" id="ARBA00061144"/>
    </source>
</evidence>
<dbReference type="SUPFAM" id="SSF51604">
    <property type="entry name" value="Enolase C-terminal domain-like"/>
    <property type="match status" value="1"/>
</dbReference>
<dbReference type="InterPro" id="IPR013341">
    <property type="entry name" value="Mandelate_racemase_N_dom"/>
</dbReference>
<dbReference type="Pfam" id="PF02746">
    <property type="entry name" value="MR_MLE_N"/>
    <property type="match status" value="1"/>
</dbReference>
<evidence type="ECO:0000259" key="10">
    <source>
        <dbReference type="SMART" id="SM00922"/>
    </source>
</evidence>
<dbReference type="STRING" id="46731.A0A3M6U002"/>
<dbReference type="SFLD" id="SFLDF00111">
    <property type="entry name" value="L-fuconate_dehydratase"/>
    <property type="match status" value="1"/>
</dbReference>
<keyword evidence="6" id="KW-0456">Lyase</keyword>
<dbReference type="AlphaFoldDB" id="A0A3M6U002"/>
<dbReference type="GO" id="GO:0009063">
    <property type="term" value="P:amino acid catabolic process"/>
    <property type="evidence" value="ECO:0007669"/>
    <property type="project" value="InterPro"/>
</dbReference>
<evidence type="ECO:0000256" key="5">
    <source>
        <dbReference type="ARBA" id="ARBA00022842"/>
    </source>
</evidence>
<evidence type="ECO:0000256" key="1">
    <source>
        <dbReference type="ARBA" id="ARBA00001737"/>
    </source>
</evidence>
<dbReference type="OrthoDB" id="14161at2759"/>
<keyword evidence="5" id="KW-0460">Magnesium</keyword>
<dbReference type="GO" id="GO:0000287">
    <property type="term" value="F:magnesium ion binding"/>
    <property type="evidence" value="ECO:0007669"/>
    <property type="project" value="TreeGrafter"/>
</dbReference>
<dbReference type="Gene3D" id="3.30.390.10">
    <property type="entry name" value="Enolase-like, N-terminal domain"/>
    <property type="match status" value="1"/>
</dbReference>
<dbReference type="SUPFAM" id="SSF54826">
    <property type="entry name" value="Enolase N-terminal domain-like"/>
    <property type="match status" value="1"/>
</dbReference>
<evidence type="ECO:0000256" key="3">
    <source>
        <dbReference type="ARBA" id="ARBA00013142"/>
    </source>
</evidence>
<sequence>MVKLTGLSVRDIRFPTSLELHGSDAMHKSPDYSAVYIVFETDGLDNIEGHGLTFTLGRGNELVMEAVKTYGKMLIDRTTDEIFGNFASVWRELAHESQFRWLGPEKGVIHLALAAVVNALWDLWAKMEGKPLWKLLSDMSPEQLVSTIDLSYLSDVLTKEEAIAILQKNVSGKKEREQEIIAKGYPSYTTSAGWLGYTDTQLRELCQKYLKAGWKRFKMKIGSDLDEDIRRATIFRDEIGWDNFLAMDANQCWDVGEAVSYMTKLAKFKPVWIEEPTSPDDVLGHAAISKALEPYGIGVATGEHCQNRVIFKQFFQAKGFQFCQIDSCRMGGLNEVLAVLLMAAKFGIPVCPHGGGVGLCEYIQHISIFDFICVSATLENRVTEFADHLHEHFIHPCVVESGAYKVPMSPGYSAEMKTESLHGYEFPNGSKWKELISQGLFKVE</sequence>
<name>A0A3M6U002_POCDA</name>
<evidence type="ECO:0000256" key="4">
    <source>
        <dbReference type="ARBA" id="ARBA00022723"/>
    </source>
</evidence>
<dbReference type="SFLD" id="SFLDS00001">
    <property type="entry name" value="Enolase"/>
    <property type="match status" value="1"/>
</dbReference>
<evidence type="ECO:0000256" key="6">
    <source>
        <dbReference type="ARBA" id="ARBA00023239"/>
    </source>
</evidence>
<dbReference type="PROSITE" id="PS00909">
    <property type="entry name" value="MR_MLE_2"/>
    <property type="match status" value="1"/>
</dbReference>
<dbReference type="InterPro" id="IPR036849">
    <property type="entry name" value="Enolase-like_C_sf"/>
</dbReference>
<protein>
    <recommendedName>
        <fullName evidence="8">Mitochondrial enolase superfamily member 1</fullName>
        <ecNumber evidence="3">4.2.1.68</ecNumber>
    </recommendedName>
    <alternativeName>
        <fullName evidence="9">L-fuconate dehydratase</fullName>
    </alternativeName>
</protein>
<organism evidence="11 12">
    <name type="scientific">Pocillopora damicornis</name>
    <name type="common">Cauliflower coral</name>
    <name type="synonym">Millepora damicornis</name>
    <dbReference type="NCBI Taxonomy" id="46731"/>
    <lineage>
        <taxon>Eukaryota</taxon>
        <taxon>Metazoa</taxon>
        <taxon>Cnidaria</taxon>
        <taxon>Anthozoa</taxon>
        <taxon>Hexacorallia</taxon>
        <taxon>Scleractinia</taxon>
        <taxon>Astrocoeniina</taxon>
        <taxon>Pocilloporidae</taxon>
        <taxon>Pocillopora</taxon>
    </lineage>
</organism>
<dbReference type="Gene3D" id="3.20.20.120">
    <property type="entry name" value="Enolase-like C-terminal domain"/>
    <property type="match status" value="1"/>
</dbReference>
<dbReference type="InterPro" id="IPR018110">
    <property type="entry name" value="Mandel_Rmase/mucon_lact_enz_CS"/>
</dbReference>
<dbReference type="InterPro" id="IPR013342">
    <property type="entry name" value="Mandelate_racemase_C"/>
</dbReference>
<dbReference type="GO" id="GO:0016052">
    <property type="term" value="P:carbohydrate catabolic process"/>
    <property type="evidence" value="ECO:0007669"/>
    <property type="project" value="InterPro"/>
</dbReference>
<dbReference type="OMA" id="SGAIDVC"/>
<dbReference type="GO" id="GO:0050023">
    <property type="term" value="F:L-fuconate dehydratase activity"/>
    <property type="evidence" value="ECO:0007669"/>
    <property type="project" value="UniProtKB-EC"/>
</dbReference>
<reference evidence="11 12" key="1">
    <citation type="journal article" date="2018" name="Sci. Rep.">
        <title>Comparative analysis of the Pocillopora damicornis genome highlights role of immune system in coral evolution.</title>
        <authorList>
            <person name="Cunning R."/>
            <person name="Bay R.A."/>
            <person name="Gillette P."/>
            <person name="Baker A.C."/>
            <person name="Traylor-Knowles N."/>
        </authorList>
    </citation>
    <scope>NUCLEOTIDE SEQUENCE [LARGE SCALE GENOMIC DNA]</scope>
    <source>
        <strain evidence="11">RSMAS</strain>
        <tissue evidence="11">Whole animal</tissue>
    </source>
</reference>
<dbReference type="PANTHER" id="PTHR13794:SF58">
    <property type="entry name" value="MITOCHONDRIAL ENOLASE SUPERFAMILY MEMBER 1"/>
    <property type="match status" value="1"/>
</dbReference>
<dbReference type="InterPro" id="IPR029017">
    <property type="entry name" value="Enolase-like_N"/>
</dbReference>
<comment type="similarity">
    <text evidence="7">Belongs to the mandelate racemase/muconate lactonizing enzyme family. ENOSF1 subfamily.</text>
</comment>
<evidence type="ECO:0000313" key="11">
    <source>
        <dbReference type="EMBL" id="RMX47005.1"/>
    </source>
</evidence>
<evidence type="ECO:0000313" key="12">
    <source>
        <dbReference type="Proteomes" id="UP000275408"/>
    </source>
</evidence>
<feature type="domain" description="Mandelate racemase/muconate lactonizing enzyme C-terminal" evidence="10">
    <location>
        <begin position="199"/>
        <end position="295"/>
    </location>
</feature>
<dbReference type="CDD" id="cd03324">
    <property type="entry name" value="rTSbeta_L-fuconate_dehydratase"/>
    <property type="match status" value="1"/>
</dbReference>
<dbReference type="SMART" id="SM00922">
    <property type="entry name" value="MR_MLE"/>
    <property type="match status" value="1"/>
</dbReference>
<dbReference type="Pfam" id="PF13378">
    <property type="entry name" value="MR_MLE_C"/>
    <property type="match status" value="1"/>
</dbReference>
<dbReference type="EC" id="4.2.1.68" evidence="3"/>
<evidence type="ECO:0000256" key="8">
    <source>
        <dbReference type="ARBA" id="ARBA00073815"/>
    </source>
</evidence>
<dbReference type="InterPro" id="IPR034610">
    <property type="entry name" value="L-fuconate_dehydratase"/>
</dbReference>
<dbReference type="FunFam" id="3.20.20.120:FF:000007">
    <property type="entry name" value="Mitochondrial enolase superfamily member 1"/>
    <property type="match status" value="1"/>
</dbReference>
<comment type="cofactor">
    <cofactor evidence="2">
        <name>Mg(2+)</name>
        <dbReference type="ChEBI" id="CHEBI:18420"/>
    </cofactor>
</comment>
<dbReference type="SFLD" id="SFLDG00179">
    <property type="entry name" value="mandelate_racemase"/>
    <property type="match status" value="1"/>
</dbReference>
<evidence type="ECO:0000256" key="2">
    <source>
        <dbReference type="ARBA" id="ARBA00001946"/>
    </source>
</evidence>
<keyword evidence="12" id="KW-1185">Reference proteome</keyword>
<dbReference type="InterPro" id="IPR029065">
    <property type="entry name" value="Enolase_C-like"/>
</dbReference>